<evidence type="ECO:0000256" key="3">
    <source>
        <dbReference type="ARBA" id="ARBA00012560"/>
    </source>
</evidence>
<dbReference type="AlphaFoldDB" id="A0A9D1GL55"/>
<keyword evidence="7 10" id="KW-0119">Carbohydrate metabolism</keyword>
<dbReference type="Gene3D" id="3.20.20.80">
    <property type="entry name" value="Glycosidases"/>
    <property type="match status" value="1"/>
</dbReference>
<evidence type="ECO:0000256" key="4">
    <source>
        <dbReference type="ARBA" id="ARBA00020295"/>
    </source>
</evidence>
<evidence type="ECO:0000256" key="6">
    <source>
        <dbReference type="ARBA" id="ARBA00022679"/>
    </source>
</evidence>
<dbReference type="Proteomes" id="UP000886860">
    <property type="component" value="Unassembled WGS sequence"/>
</dbReference>
<evidence type="ECO:0000313" key="12">
    <source>
        <dbReference type="Proteomes" id="UP000886860"/>
    </source>
</evidence>
<sequence>MKRESGILLPIFSLPSPYGIGCFSKEAYEFVDQLKEAGQSYWQILPLGPTSYGDSPYQSFSTFAGNPYFISLDELVEEGVLTREECDAANFGRSRSTIDYAKLYKNRYPLLRKAYERSRVWENEDFLQFRRENGWWLRDYALFVAVKDRFGGKAWTEWAEDIRLRWNNAMEYYQKELYYEIEFHEYLQYLFLRQWEKLKAYANSQGIRIIGDIPIYVAMDSADTWANPELFQLDQDNRPLAVAGCPPDGFSATGQLWGNPLYRWDYHRQQGYSWWIRRLAYCYKLYDVVRIDHFRGFDQYFSIPADAETAIGGHWEQGPGIDLFHAVSRALGQKDIIAEDLGYVTDSVRKLVRDSGYPGMKVLEFAFDSRDSGCASDYLPHNYPENCVVYTGTHDNETIQGWFHSIHPDERKMAREYLCNPDTPDENMYLPFISLAMRSKARMCIIPIQDYMGLDNRSRINVPSTVGTNWRWRLAPGQIKPELLKRISGMTLRYGRFNWQ</sequence>
<comment type="caution">
    <text evidence="11">The sequence shown here is derived from an EMBL/GenBank/DDBJ whole genome shotgun (WGS) entry which is preliminary data.</text>
</comment>
<evidence type="ECO:0000256" key="5">
    <source>
        <dbReference type="ARBA" id="ARBA00022676"/>
    </source>
</evidence>
<reference evidence="11" key="2">
    <citation type="journal article" date="2021" name="PeerJ">
        <title>Extensive microbial diversity within the chicken gut microbiome revealed by metagenomics and culture.</title>
        <authorList>
            <person name="Gilroy R."/>
            <person name="Ravi A."/>
            <person name="Getino M."/>
            <person name="Pursley I."/>
            <person name="Horton D.L."/>
            <person name="Alikhan N.F."/>
            <person name="Baker D."/>
            <person name="Gharbi K."/>
            <person name="Hall N."/>
            <person name="Watson M."/>
            <person name="Adriaenssens E.M."/>
            <person name="Foster-Nyarko E."/>
            <person name="Jarju S."/>
            <person name="Secka A."/>
            <person name="Antonio M."/>
            <person name="Oren A."/>
            <person name="Chaudhuri R.R."/>
            <person name="La Ragione R."/>
            <person name="Hildebrand F."/>
            <person name="Pallen M.J."/>
        </authorList>
    </citation>
    <scope>NUCLEOTIDE SEQUENCE</scope>
    <source>
        <strain evidence="11">CHK123-3438</strain>
    </source>
</reference>
<comment type="catalytic activity">
    <reaction evidence="1 10">
        <text>Transfers a segment of a (1-&gt;4)-alpha-D-glucan to a new position in an acceptor, which may be glucose or a (1-&gt;4)-alpha-D-glucan.</text>
        <dbReference type="EC" id="2.4.1.25"/>
    </reaction>
</comment>
<dbReference type="InterPro" id="IPR003385">
    <property type="entry name" value="Glyco_hydro_77"/>
</dbReference>
<dbReference type="InterPro" id="IPR017853">
    <property type="entry name" value="GH"/>
</dbReference>
<keyword evidence="6 10" id="KW-0808">Transferase</keyword>
<dbReference type="GO" id="GO:0005975">
    <property type="term" value="P:carbohydrate metabolic process"/>
    <property type="evidence" value="ECO:0007669"/>
    <property type="project" value="InterPro"/>
</dbReference>
<dbReference type="PANTHER" id="PTHR32438:SF5">
    <property type="entry name" value="4-ALPHA-GLUCANOTRANSFERASE DPE1, CHLOROPLASTIC_AMYLOPLASTIC"/>
    <property type="match status" value="1"/>
</dbReference>
<dbReference type="Pfam" id="PF02446">
    <property type="entry name" value="Glyco_hydro_77"/>
    <property type="match status" value="1"/>
</dbReference>
<dbReference type="NCBIfam" id="TIGR00217">
    <property type="entry name" value="malQ"/>
    <property type="match status" value="1"/>
</dbReference>
<proteinExistence type="inferred from homology"/>
<accession>A0A9D1GL55</accession>
<organism evidence="11 12">
    <name type="scientific">Candidatus Caccovicinus merdipullorum</name>
    <dbReference type="NCBI Taxonomy" id="2840724"/>
    <lineage>
        <taxon>Bacteria</taxon>
        <taxon>Bacillati</taxon>
        <taxon>Bacillota</taxon>
        <taxon>Clostridia</taxon>
        <taxon>Eubacteriales</taxon>
        <taxon>Candidatus Caccovicinus</taxon>
    </lineage>
</organism>
<dbReference type="GO" id="GO:0004134">
    <property type="term" value="F:4-alpha-glucanotransferase activity"/>
    <property type="evidence" value="ECO:0007669"/>
    <property type="project" value="UniProtKB-EC"/>
</dbReference>
<name>A0A9D1GL55_9FIRM</name>
<evidence type="ECO:0000313" key="11">
    <source>
        <dbReference type="EMBL" id="HIT43175.1"/>
    </source>
</evidence>
<reference evidence="11" key="1">
    <citation type="submission" date="2020-10" db="EMBL/GenBank/DDBJ databases">
        <authorList>
            <person name="Gilroy R."/>
        </authorList>
    </citation>
    <scope>NUCLEOTIDE SEQUENCE</scope>
    <source>
        <strain evidence="11">CHK123-3438</strain>
    </source>
</reference>
<evidence type="ECO:0000256" key="9">
    <source>
        <dbReference type="ARBA" id="ARBA00031501"/>
    </source>
</evidence>
<evidence type="ECO:0000256" key="10">
    <source>
        <dbReference type="RuleBase" id="RU361207"/>
    </source>
</evidence>
<comment type="similarity">
    <text evidence="2 10">Belongs to the disproportionating enzyme family.</text>
</comment>
<dbReference type="NCBIfam" id="NF011080">
    <property type="entry name" value="PRK14508.1-3"/>
    <property type="match status" value="1"/>
</dbReference>
<gene>
    <name evidence="11" type="primary">malQ</name>
    <name evidence="11" type="ORF">IAB60_13950</name>
</gene>
<evidence type="ECO:0000256" key="1">
    <source>
        <dbReference type="ARBA" id="ARBA00000439"/>
    </source>
</evidence>
<evidence type="ECO:0000256" key="2">
    <source>
        <dbReference type="ARBA" id="ARBA00005684"/>
    </source>
</evidence>
<dbReference type="EC" id="2.4.1.25" evidence="3 10"/>
<protein>
    <recommendedName>
        <fullName evidence="4 10">4-alpha-glucanotransferase</fullName>
        <ecNumber evidence="3 10">2.4.1.25</ecNumber>
    </recommendedName>
    <alternativeName>
        <fullName evidence="8 10">Amylomaltase</fullName>
    </alternativeName>
    <alternativeName>
        <fullName evidence="9 10">Disproportionating enzyme</fullName>
    </alternativeName>
</protein>
<keyword evidence="5 10" id="KW-0328">Glycosyltransferase</keyword>
<evidence type="ECO:0000256" key="7">
    <source>
        <dbReference type="ARBA" id="ARBA00023277"/>
    </source>
</evidence>
<dbReference type="EMBL" id="DVKS01000231">
    <property type="protein sequence ID" value="HIT43175.1"/>
    <property type="molecule type" value="Genomic_DNA"/>
</dbReference>
<dbReference type="PANTHER" id="PTHR32438">
    <property type="entry name" value="4-ALPHA-GLUCANOTRANSFERASE DPE1, CHLOROPLASTIC/AMYLOPLASTIC"/>
    <property type="match status" value="1"/>
</dbReference>
<evidence type="ECO:0000256" key="8">
    <source>
        <dbReference type="ARBA" id="ARBA00031423"/>
    </source>
</evidence>
<dbReference type="SUPFAM" id="SSF51445">
    <property type="entry name" value="(Trans)glycosidases"/>
    <property type="match status" value="1"/>
</dbReference>